<name>A0A1D7QXQ7_9BACI</name>
<sequence length="116" mass="12855">MKKILAYFKSENDAEKAAAGLRTLNTEAVYVERIPEKNDGMMFVPVRAQGRPDVSVGAIPDPENHPLKRGLKGLADGQKEPGMNYVLEFSVAENQLNEALEKLAEADAYLDEDMEM</sequence>
<evidence type="ECO:0000313" key="3">
    <source>
        <dbReference type="Proteomes" id="UP000094463"/>
    </source>
</evidence>
<feature type="region of interest" description="Disordered" evidence="1">
    <location>
        <begin position="54"/>
        <end position="75"/>
    </location>
</feature>
<gene>
    <name evidence="2" type="ORF">BBEV_2444</name>
</gene>
<keyword evidence="3" id="KW-1185">Reference proteome</keyword>
<dbReference type="AlphaFoldDB" id="A0A1D7QXQ7"/>
<protein>
    <submittedName>
        <fullName evidence="2">Uncharacterized protein</fullName>
    </submittedName>
</protein>
<evidence type="ECO:0000313" key="2">
    <source>
        <dbReference type="EMBL" id="AOM83784.1"/>
    </source>
</evidence>
<dbReference type="OrthoDB" id="2607182at2"/>
<dbReference type="RefSeq" id="WP_069365730.1">
    <property type="nucleotide sequence ID" value="NZ_CP012502.1"/>
</dbReference>
<organism evidence="2 3">
    <name type="scientific">Salisediminibacterium beveridgei</name>
    <dbReference type="NCBI Taxonomy" id="632773"/>
    <lineage>
        <taxon>Bacteria</taxon>
        <taxon>Bacillati</taxon>
        <taxon>Bacillota</taxon>
        <taxon>Bacilli</taxon>
        <taxon>Bacillales</taxon>
        <taxon>Bacillaceae</taxon>
        <taxon>Salisediminibacterium</taxon>
    </lineage>
</organism>
<dbReference type="Proteomes" id="UP000094463">
    <property type="component" value="Chromosome"/>
</dbReference>
<proteinExistence type="predicted"/>
<accession>A0A1D7QXQ7</accession>
<evidence type="ECO:0000256" key="1">
    <source>
        <dbReference type="SAM" id="MobiDB-lite"/>
    </source>
</evidence>
<reference evidence="2 3" key="1">
    <citation type="submission" date="2015-08" db="EMBL/GenBank/DDBJ databases">
        <title>The complete genome sequence of Bacillus beveridgei MLTeJB.</title>
        <authorList>
            <person name="Hanson T.E."/>
            <person name="Mesa C."/>
            <person name="Basesman S.M."/>
            <person name="Oremland R.S."/>
        </authorList>
    </citation>
    <scope>NUCLEOTIDE SEQUENCE [LARGE SCALE GENOMIC DNA]</scope>
    <source>
        <strain evidence="2 3">MLTeJB</strain>
    </source>
</reference>
<dbReference type="EMBL" id="CP012502">
    <property type="protein sequence ID" value="AOM83784.1"/>
    <property type="molecule type" value="Genomic_DNA"/>
</dbReference>
<dbReference type="KEGG" id="bbev:BBEV_2444"/>